<proteinExistence type="predicted"/>
<organism evidence="1 2">
    <name type="scientific">Microlunatus flavus</name>
    <dbReference type="NCBI Taxonomy" id="1036181"/>
    <lineage>
        <taxon>Bacteria</taxon>
        <taxon>Bacillati</taxon>
        <taxon>Actinomycetota</taxon>
        <taxon>Actinomycetes</taxon>
        <taxon>Propionibacteriales</taxon>
        <taxon>Propionibacteriaceae</taxon>
        <taxon>Microlunatus</taxon>
    </lineage>
</organism>
<reference evidence="2" key="1">
    <citation type="submission" date="2016-10" db="EMBL/GenBank/DDBJ databases">
        <authorList>
            <person name="Varghese N."/>
            <person name="Submissions S."/>
        </authorList>
    </citation>
    <scope>NUCLEOTIDE SEQUENCE [LARGE SCALE GENOMIC DNA]</scope>
    <source>
        <strain evidence="2">CGMCC 4.6856</strain>
    </source>
</reference>
<dbReference type="RefSeq" id="WP_091186203.1">
    <property type="nucleotide sequence ID" value="NZ_FOFA01000012.1"/>
</dbReference>
<evidence type="ECO:0000313" key="2">
    <source>
        <dbReference type="Proteomes" id="UP000198504"/>
    </source>
</evidence>
<dbReference type="InterPro" id="IPR029021">
    <property type="entry name" value="Prot-tyrosine_phosphatase-like"/>
</dbReference>
<dbReference type="SUPFAM" id="SSF52799">
    <property type="entry name" value="(Phosphotyrosine protein) phosphatases II"/>
    <property type="match status" value="1"/>
</dbReference>
<dbReference type="OrthoDB" id="1188001at2"/>
<dbReference type="PROSITE" id="PS00383">
    <property type="entry name" value="TYR_PHOSPHATASE_1"/>
    <property type="match status" value="1"/>
</dbReference>
<dbReference type="AlphaFoldDB" id="A0A1H9N063"/>
<name>A0A1H9N063_9ACTN</name>
<dbReference type="GO" id="GO:0004721">
    <property type="term" value="F:phosphoprotein phosphatase activity"/>
    <property type="evidence" value="ECO:0007669"/>
    <property type="project" value="InterPro"/>
</dbReference>
<dbReference type="STRING" id="1036181.SAMN05421756_11218"/>
<dbReference type="PROSITE" id="PS51318">
    <property type="entry name" value="TAT"/>
    <property type="match status" value="1"/>
</dbReference>
<dbReference type="Pfam" id="PF13350">
    <property type="entry name" value="Y_phosphatase3"/>
    <property type="match status" value="1"/>
</dbReference>
<protein>
    <submittedName>
        <fullName evidence="1">Tyrosine phosphatase family protein</fullName>
    </submittedName>
</protein>
<gene>
    <name evidence="1" type="ORF">SAMN05421756_11218</name>
</gene>
<dbReference type="InterPro" id="IPR026893">
    <property type="entry name" value="Tyr/Ser_Pase_IphP-type"/>
</dbReference>
<dbReference type="InterPro" id="IPR006311">
    <property type="entry name" value="TAT_signal"/>
</dbReference>
<dbReference type="Gene3D" id="3.90.190.10">
    <property type="entry name" value="Protein tyrosine phosphatase superfamily"/>
    <property type="match status" value="1"/>
</dbReference>
<dbReference type="InterPro" id="IPR016130">
    <property type="entry name" value="Tyr_Pase_AS"/>
</dbReference>
<keyword evidence="2" id="KW-1185">Reference proteome</keyword>
<evidence type="ECO:0000313" key="1">
    <source>
        <dbReference type="EMBL" id="SER29177.1"/>
    </source>
</evidence>
<dbReference type="Proteomes" id="UP000198504">
    <property type="component" value="Unassembled WGS sequence"/>
</dbReference>
<accession>A0A1H9N063</accession>
<dbReference type="EMBL" id="FOFA01000012">
    <property type="protein sequence ID" value="SER29177.1"/>
    <property type="molecule type" value="Genomic_DNA"/>
</dbReference>
<sequence>MTNLSPIARADLLVGSGPAGASPALARRALLGGGLGLAATALVGTPRAAAAAPVVGRIRDTYEAAGGEAVLGAPLAHEVRRRIGRQTTYGQRFAGGTVWWGSGVGKVDRPAQRVRLDTARNFRPALGVRDLWRTDDLDGCSALEKRVVIDLGIETMIAMNSGGDPSIPGVERHQYRISNAGSHLEFYRGYVSRSASRASVRRVLRRVARSDAPVLVHCAGGKDRTGWVCDLMQSVAGVAREVRDLDYLATRSYSGRPVELEWLDAARDELARRYGTVEAYLREGCDLSATDLRRLRARLS</sequence>